<feature type="region of interest" description="Disordered" evidence="1">
    <location>
        <begin position="685"/>
        <end position="707"/>
    </location>
</feature>
<name>W9CDP8_SCLBF</name>
<accession>W9CDP8</accession>
<dbReference type="OrthoDB" id="10254945at2759"/>
<organism evidence="2 3">
    <name type="scientific">Sclerotinia borealis (strain F-4128)</name>
    <dbReference type="NCBI Taxonomy" id="1432307"/>
    <lineage>
        <taxon>Eukaryota</taxon>
        <taxon>Fungi</taxon>
        <taxon>Dikarya</taxon>
        <taxon>Ascomycota</taxon>
        <taxon>Pezizomycotina</taxon>
        <taxon>Leotiomycetes</taxon>
        <taxon>Helotiales</taxon>
        <taxon>Sclerotiniaceae</taxon>
        <taxon>Sclerotinia</taxon>
    </lineage>
</organism>
<keyword evidence="3" id="KW-1185">Reference proteome</keyword>
<sequence>MSSPTPFGYCYGISPNEEYSREASLLTPITPFPNDLSLLPDGSASAWATHHDNEEYQRENLRSYTTQILHELDAITERDLQSSSLSNPILPCLRRSQWETRDNMVTKKDADPYVSDGPSIGQKENVVWLAENDLVWKELVPILRLASWIILKISKTPWFDAMMMSERVEVPSHRFNADTILDHLNEGVYQVQNELTQIRLRPLEIVTKGKAGDLMHFLINHVLIPRMTICFVSETIDPYTGESNSTNRESGTRKFGSCIGHDDGKITLTLSYQQIAPLLNKHLNDAERLAERLGFSATSDFFGGYPDGFIKYIPVYNAPQMGFFLTSFPNTWAETSQPTLKLPLKTNTSMDISIPLPVTYYETLNSNHFWEEHVTAFGMINAPKSMGQSIFTQPHGWRIQQEDEETFAKQTRILFCKSTSDHTPYARHEMAVSTLHWNKVVHYHILTQSRDTKAIEIMDQSEWLIKSSRKQYEGYSSDFATMIDGMGELLEIHEEIINWIPEMDKYAEEASSYHIIPNARMSARCFHRDFLRFMNALILSNNKIPERQMGLQNIILRLQNLSTEIPFLNPSESITSQSDLLDEPPETEKMKSIHSAFLAASASESDEANQHCAQLCNEVIGNIGCSLYSQAQARVYKSRLSMVTMDYGEKIALLRRAKDTFDVIREGIVGVGGLVWCEKEKEREKERERGRGRGRESEGESERESEVGCLEEYVRECMMILEDGLAKSRGVGMGMEK</sequence>
<reference evidence="2 3" key="1">
    <citation type="journal article" date="2014" name="Genome Announc.">
        <title>Draft genome sequence of Sclerotinia borealis, a psychrophilic plant pathogenic fungus.</title>
        <authorList>
            <person name="Mardanov A.V."/>
            <person name="Beletsky A.V."/>
            <person name="Kadnikov V.V."/>
            <person name="Ignatov A.N."/>
            <person name="Ravin N.V."/>
        </authorList>
    </citation>
    <scope>NUCLEOTIDE SEQUENCE [LARGE SCALE GENOMIC DNA]</scope>
    <source>
        <strain evidence="3">F-4157</strain>
    </source>
</reference>
<proteinExistence type="predicted"/>
<gene>
    <name evidence="2" type="ORF">SBOR_4743</name>
</gene>
<evidence type="ECO:0000313" key="2">
    <source>
        <dbReference type="EMBL" id="ESZ94867.1"/>
    </source>
</evidence>
<evidence type="ECO:0000313" key="3">
    <source>
        <dbReference type="Proteomes" id="UP000019487"/>
    </source>
</evidence>
<dbReference type="EMBL" id="AYSA01000222">
    <property type="protein sequence ID" value="ESZ94867.1"/>
    <property type="molecule type" value="Genomic_DNA"/>
</dbReference>
<dbReference type="STRING" id="1432307.W9CDP8"/>
<protein>
    <submittedName>
        <fullName evidence="2">Uncharacterized protein</fullName>
    </submittedName>
</protein>
<dbReference type="Proteomes" id="UP000019487">
    <property type="component" value="Unassembled WGS sequence"/>
</dbReference>
<feature type="compositionally biased region" description="Basic and acidic residues" evidence="1">
    <location>
        <begin position="685"/>
        <end position="706"/>
    </location>
</feature>
<dbReference type="HOGENOM" id="CLU_376494_0_0_1"/>
<dbReference type="AlphaFoldDB" id="W9CDP8"/>
<evidence type="ECO:0000256" key="1">
    <source>
        <dbReference type="SAM" id="MobiDB-lite"/>
    </source>
</evidence>
<comment type="caution">
    <text evidence="2">The sequence shown here is derived from an EMBL/GenBank/DDBJ whole genome shotgun (WGS) entry which is preliminary data.</text>
</comment>